<dbReference type="GO" id="GO:0008021">
    <property type="term" value="C:synaptic vesicle"/>
    <property type="evidence" value="ECO:0007669"/>
    <property type="project" value="TreeGrafter"/>
</dbReference>
<evidence type="ECO:0000256" key="12">
    <source>
        <dbReference type="SAM" id="MobiDB-lite"/>
    </source>
</evidence>
<keyword evidence="3" id="KW-0723">Serine/threonine-protein kinase</keyword>
<comment type="catalytic activity">
    <reaction evidence="10">
        <text>L-seryl-[protein] + ATP = O-phospho-L-seryl-[protein] + ADP + H(+)</text>
        <dbReference type="Rhea" id="RHEA:17989"/>
        <dbReference type="Rhea" id="RHEA-COMP:9863"/>
        <dbReference type="Rhea" id="RHEA-COMP:11604"/>
        <dbReference type="ChEBI" id="CHEBI:15378"/>
        <dbReference type="ChEBI" id="CHEBI:29999"/>
        <dbReference type="ChEBI" id="CHEBI:30616"/>
        <dbReference type="ChEBI" id="CHEBI:83421"/>
        <dbReference type="ChEBI" id="CHEBI:456216"/>
        <dbReference type="EC" id="2.7.11.22"/>
    </reaction>
</comment>
<proteinExistence type="inferred from homology"/>
<feature type="domain" description="Protein kinase" evidence="13">
    <location>
        <begin position="181"/>
        <end position="462"/>
    </location>
</feature>
<dbReference type="Proteomes" id="UP000693946">
    <property type="component" value="Linkage Group LG11"/>
</dbReference>
<dbReference type="GO" id="GO:0031175">
    <property type="term" value="P:neuron projection development"/>
    <property type="evidence" value="ECO:0007669"/>
    <property type="project" value="TreeGrafter"/>
</dbReference>
<evidence type="ECO:0000313" key="14">
    <source>
        <dbReference type="EMBL" id="KAG7521211.1"/>
    </source>
</evidence>
<dbReference type="InterPro" id="IPR008271">
    <property type="entry name" value="Ser/Thr_kinase_AS"/>
</dbReference>
<dbReference type="GO" id="GO:0006887">
    <property type="term" value="P:exocytosis"/>
    <property type="evidence" value="ECO:0007669"/>
    <property type="project" value="TreeGrafter"/>
</dbReference>
<evidence type="ECO:0000256" key="6">
    <source>
        <dbReference type="ARBA" id="ARBA00022741"/>
    </source>
</evidence>
<evidence type="ECO:0000256" key="10">
    <source>
        <dbReference type="ARBA" id="ARBA00048367"/>
    </source>
</evidence>
<keyword evidence="8 11" id="KW-0067">ATP-binding</keyword>
<keyword evidence="5" id="KW-0808">Transferase</keyword>
<evidence type="ECO:0000259" key="13">
    <source>
        <dbReference type="PROSITE" id="PS50011"/>
    </source>
</evidence>
<dbReference type="GO" id="GO:0005524">
    <property type="term" value="F:ATP binding"/>
    <property type="evidence" value="ECO:0007669"/>
    <property type="project" value="UniProtKB-UniRule"/>
</dbReference>
<dbReference type="SMART" id="SM00220">
    <property type="entry name" value="S_TKc"/>
    <property type="match status" value="1"/>
</dbReference>
<keyword evidence="7 14" id="KW-0418">Kinase</keyword>
<evidence type="ECO:0000256" key="7">
    <source>
        <dbReference type="ARBA" id="ARBA00022777"/>
    </source>
</evidence>
<sequence>MERMRKIKRQLSLTLGRGGAGEGDRTVSDTINQEVTSHSDSEVSVRSSGGLKARSSSSSLQSLLQSYRKPRALGRSLSSYLNHTNRLEIVHEDMKMSSDGESDAASSSDDVQSPVRVRLRNKKISTEDINKRLSLPADIRLPDDYLEKFNVIGPSLFEQPISRRLRRVSLSEIGFGKLETYIKLDKLGEGTYATVYKGRSKLTENLVALKEIRLEHEEGAPCTAIREVSLLKDLKHANIVTLHDIIHTQKSLTLVFEYLDKDLKQYLDDCGNMIHVHNVKLFLFQLLRGLSYCHRRKVLHRDLKPQNLLINERGELKLADFGLARAKSIPTKTYSNEVVTLWYRPPDILLGSTDYSTHIDMWGVGCIFYEMATGRPLFPGSTVEEELHFIFKLLGTPTERTWPGITANDEFVSYSYPQYRAETLSHHTPRLSSEGVELLSKFLKFEGKKRVSADESLHHRYFSNLGNRVKSLPDTTSIFSLPEIHLEKETVRVTAATPEPANSQNRRRSLLF</sequence>
<dbReference type="FunFam" id="3.30.200.20:FF:000007">
    <property type="entry name" value="Cyclin-dependent kinase 14, putative"/>
    <property type="match status" value="1"/>
</dbReference>
<feature type="compositionally biased region" description="Low complexity" evidence="12">
    <location>
        <begin position="44"/>
        <end position="62"/>
    </location>
</feature>
<evidence type="ECO:0000256" key="9">
    <source>
        <dbReference type="ARBA" id="ARBA00047811"/>
    </source>
</evidence>
<evidence type="ECO:0000256" key="1">
    <source>
        <dbReference type="ARBA" id="ARBA00006485"/>
    </source>
</evidence>
<evidence type="ECO:0000256" key="5">
    <source>
        <dbReference type="ARBA" id="ARBA00022679"/>
    </source>
</evidence>
<dbReference type="InterPro" id="IPR050108">
    <property type="entry name" value="CDK"/>
</dbReference>
<dbReference type="InterPro" id="IPR000719">
    <property type="entry name" value="Prot_kinase_dom"/>
</dbReference>
<accession>A0AAV6SUP1</accession>
<organism evidence="14 15">
    <name type="scientific">Solea senegalensis</name>
    <name type="common">Senegalese sole</name>
    <dbReference type="NCBI Taxonomy" id="28829"/>
    <lineage>
        <taxon>Eukaryota</taxon>
        <taxon>Metazoa</taxon>
        <taxon>Chordata</taxon>
        <taxon>Craniata</taxon>
        <taxon>Vertebrata</taxon>
        <taxon>Euteleostomi</taxon>
        <taxon>Actinopterygii</taxon>
        <taxon>Neopterygii</taxon>
        <taxon>Teleostei</taxon>
        <taxon>Neoteleostei</taxon>
        <taxon>Acanthomorphata</taxon>
        <taxon>Carangaria</taxon>
        <taxon>Pleuronectiformes</taxon>
        <taxon>Pleuronectoidei</taxon>
        <taxon>Soleidae</taxon>
        <taxon>Solea</taxon>
    </lineage>
</organism>
<dbReference type="FunFam" id="1.10.510.10:FF:000061">
    <property type="entry name" value="Putative cyclin-dependent kinase 17"/>
    <property type="match status" value="1"/>
</dbReference>
<reference evidence="14 15" key="1">
    <citation type="journal article" date="2021" name="Sci. Rep.">
        <title>Chromosome anchoring in Senegalese sole (Solea senegalensis) reveals sex-associated markers and genome rearrangements in flatfish.</title>
        <authorList>
            <person name="Guerrero-Cozar I."/>
            <person name="Gomez-Garrido J."/>
            <person name="Berbel C."/>
            <person name="Martinez-Blanch J.F."/>
            <person name="Alioto T."/>
            <person name="Claros M.G."/>
            <person name="Gagnaire P.A."/>
            <person name="Manchado M."/>
        </authorList>
    </citation>
    <scope>NUCLEOTIDE SEQUENCE [LARGE SCALE GENOMIC DNA]</scope>
    <source>
        <strain evidence="14">Sse05_10M</strain>
    </source>
</reference>
<comment type="catalytic activity">
    <reaction evidence="9">
        <text>L-threonyl-[protein] + ATP = O-phospho-L-threonyl-[protein] + ADP + H(+)</text>
        <dbReference type="Rhea" id="RHEA:46608"/>
        <dbReference type="Rhea" id="RHEA-COMP:11060"/>
        <dbReference type="Rhea" id="RHEA-COMP:11605"/>
        <dbReference type="ChEBI" id="CHEBI:15378"/>
        <dbReference type="ChEBI" id="CHEBI:30013"/>
        <dbReference type="ChEBI" id="CHEBI:30616"/>
        <dbReference type="ChEBI" id="CHEBI:61977"/>
        <dbReference type="ChEBI" id="CHEBI:456216"/>
        <dbReference type="EC" id="2.7.11.22"/>
    </reaction>
</comment>
<evidence type="ECO:0000313" key="15">
    <source>
        <dbReference type="Proteomes" id="UP000693946"/>
    </source>
</evidence>
<name>A0AAV6SUP1_SOLSE</name>
<keyword evidence="4" id="KW-0597">Phosphoprotein</keyword>
<feature type="binding site" evidence="11">
    <location>
        <position position="210"/>
    </location>
    <ligand>
        <name>ATP</name>
        <dbReference type="ChEBI" id="CHEBI:30616"/>
    </ligand>
</feature>
<dbReference type="InterPro" id="IPR017441">
    <property type="entry name" value="Protein_kinase_ATP_BS"/>
</dbReference>
<dbReference type="PANTHER" id="PTHR24056">
    <property type="entry name" value="CELL DIVISION PROTEIN KINASE"/>
    <property type="match status" value="1"/>
</dbReference>
<dbReference type="GO" id="GO:0004693">
    <property type="term" value="F:cyclin-dependent protein serine/threonine kinase activity"/>
    <property type="evidence" value="ECO:0007669"/>
    <property type="project" value="UniProtKB-EC"/>
</dbReference>
<comment type="caution">
    <text evidence="14">The sequence shown here is derived from an EMBL/GenBank/DDBJ whole genome shotgun (WGS) entry which is preliminary data.</text>
</comment>
<evidence type="ECO:0000256" key="2">
    <source>
        <dbReference type="ARBA" id="ARBA00012425"/>
    </source>
</evidence>
<dbReference type="PROSITE" id="PS50011">
    <property type="entry name" value="PROTEIN_KINASE_DOM"/>
    <property type="match status" value="1"/>
</dbReference>
<dbReference type="GO" id="GO:0005634">
    <property type="term" value="C:nucleus"/>
    <property type="evidence" value="ECO:0007669"/>
    <property type="project" value="TreeGrafter"/>
</dbReference>
<protein>
    <recommendedName>
        <fullName evidence="2">cyclin-dependent kinase</fullName>
        <ecNumber evidence="2">2.7.11.22</ecNumber>
    </recommendedName>
</protein>
<dbReference type="Pfam" id="PF00069">
    <property type="entry name" value="Pkinase"/>
    <property type="match status" value="1"/>
</dbReference>
<keyword evidence="6 11" id="KW-0547">Nucleotide-binding</keyword>
<dbReference type="PANTHER" id="PTHR24056:SF174">
    <property type="entry name" value="CYCLIN-DEPENDENT KINASE 16"/>
    <property type="match status" value="1"/>
</dbReference>
<gene>
    <name evidence="14" type="ORF">JOB18_044584</name>
</gene>
<dbReference type="EMBL" id="JAGKHQ010000003">
    <property type="protein sequence ID" value="KAG7521211.1"/>
    <property type="molecule type" value="Genomic_DNA"/>
</dbReference>
<keyword evidence="15" id="KW-1185">Reference proteome</keyword>
<dbReference type="PROSITE" id="PS00107">
    <property type="entry name" value="PROTEIN_KINASE_ATP"/>
    <property type="match status" value="1"/>
</dbReference>
<evidence type="ECO:0000256" key="4">
    <source>
        <dbReference type="ARBA" id="ARBA00022553"/>
    </source>
</evidence>
<evidence type="ECO:0000256" key="8">
    <source>
        <dbReference type="ARBA" id="ARBA00022840"/>
    </source>
</evidence>
<feature type="region of interest" description="Disordered" evidence="12">
    <location>
        <begin position="13"/>
        <end position="62"/>
    </location>
</feature>
<dbReference type="PROSITE" id="PS00108">
    <property type="entry name" value="PROTEIN_KINASE_ST"/>
    <property type="match status" value="1"/>
</dbReference>
<dbReference type="EC" id="2.7.11.22" evidence="2"/>
<evidence type="ECO:0000256" key="3">
    <source>
        <dbReference type="ARBA" id="ARBA00022527"/>
    </source>
</evidence>
<evidence type="ECO:0000256" key="11">
    <source>
        <dbReference type="PROSITE-ProRule" id="PRU10141"/>
    </source>
</evidence>
<dbReference type="AlphaFoldDB" id="A0AAV6SUP1"/>
<comment type="similarity">
    <text evidence="1">Belongs to the protein kinase superfamily. CMGC Ser/Thr protein kinase family. CDC2/CDKX subfamily.</text>
</comment>